<keyword evidence="3" id="KW-1185">Reference proteome</keyword>
<dbReference type="Pfam" id="PF16087">
    <property type="entry name" value="DUF4817"/>
    <property type="match status" value="1"/>
</dbReference>
<comment type="caution">
    <text evidence="2">The sequence shown here is derived from an EMBL/GenBank/DDBJ whole genome shotgun (WGS) entry which is preliminary data.</text>
</comment>
<evidence type="ECO:0000313" key="2">
    <source>
        <dbReference type="EMBL" id="GBM97733.1"/>
    </source>
</evidence>
<organism evidence="2 3">
    <name type="scientific">Araneus ventricosus</name>
    <name type="common">Orbweaver spider</name>
    <name type="synonym">Epeira ventricosa</name>
    <dbReference type="NCBI Taxonomy" id="182803"/>
    <lineage>
        <taxon>Eukaryota</taxon>
        <taxon>Metazoa</taxon>
        <taxon>Ecdysozoa</taxon>
        <taxon>Arthropoda</taxon>
        <taxon>Chelicerata</taxon>
        <taxon>Arachnida</taxon>
        <taxon>Araneae</taxon>
        <taxon>Araneomorphae</taxon>
        <taxon>Entelegynae</taxon>
        <taxon>Araneoidea</taxon>
        <taxon>Araneidae</taxon>
        <taxon>Araneus</taxon>
    </lineage>
</organism>
<reference evidence="2 3" key="1">
    <citation type="journal article" date="2019" name="Sci. Rep.">
        <title>Orb-weaving spider Araneus ventricosus genome elucidates the spidroin gene catalogue.</title>
        <authorList>
            <person name="Kono N."/>
            <person name="Nakamura H."/>
            <person name="Ohtoshi R."/>
            <person name="Moran D.A.P."/>
            <person name="Shinohara A."/>
            <person name="Yoshida Y."/>
            <person name="Fujiwara M."/>
            <person name="Mori M."/>
            <person name="Tomita M."/>
            <person name="Arakawa K."/>
        </authorList>
    </citation>
    <scope>NUCLEOTIDE SEQUENCE [LARGE SCALE GENOMIC DNA]</scope>
</reference>
<feature type="domain" description="DUF4817" evidence="1">
    <location>
        <begin position="33"/>
        <end position="73"/>
    </location>
</feature>
<evidence type="ECO:0000259" key="1">
    <source>
        <dbReference type="Pfam" id="PF16087"/>
    </source>
</evidence>
<dbReference type="OrthoDB" id="6460236at2759"/>
<sequence length="98" mass="11470">MRSYGELNLLQWEIPNASVKMATLQQKARLWFHEIKSVVTVQRCFCLEYRNCQSPSKNSIKLWYEQIKGTGNVHHRNGAARMSVSDEIVEWVRETFAP</sequence>
<dbReference type="AlphaFoldDB" id="A0A4Y2K4U4"/>
<accession>A0A4Y2K4U4</accession>
<protein>
    <recommendedName>
        <fullName evidence="1">DUF4817 domain-containing protein</fullName>
    </recommendedName>
</protein>
<evidence type="ECO:0000313" key="3">
    <source>
        <dbReference type="Proteomes" id="UP000499080"/>
    </source>
</evidence>
<name>A0A4Y2K4U4_ARAVE</name>
<gene>
    <name evidence="2" type="ORF">AVEN_265432_1</name>
</gene>
<dbReference type="Proteomes" id="UP000499080">
    <property type="component" value="Unassembled WGS sequence"/>
</dbReference>
<proteinExistence type="predicted"/>
<dbReference type="InterPro" id="IPR032135">
    <property type="entry name" value="DUF4817"/>
</dbReference>
<dbReference type="EMBL" id="BGPR01113335">
    <property type="protein sequence ID" value="GBM97733.1"/>
    <property type="molecule type" value="Genomic_DNA"/>
</dbReference>